<dbReference type="PIRSF" id="PIRSF038123">
    <property type="entry name" value="PTI6"/>
    <property type="match status" value="1"/>
</dbReference>
<evidence type="ECO:0000256" key="4">
    <source>
        <dbReference type="ARBA" id="ARBA00023125"/>
    </source>
</evidence>
<evidence type="ECO:0000256" key="5">
    <source>
        <dbReference type="ARBA" id="ARBA00023163"/>
    </source>
</evidence>
<keyword evidence="2" id="KW-0611">Plant defense</keyword>
<dbReference type="GO" id="GO:0006952">
    <property type="term" value="P:defense response"/>
    <property type="evidence" value="ECO:0007669"/>
    <property type="project" value="UniProtKB-KW"/>
</dbReference>
<dbReference type="GO" id="GO:0003677">
    <property type="term" value="F:DNA binding"/>
    <property type="evidence" value="ECO:0007669"/>
    <property type="project" value="UniProtKB-KW"/>
</dbReference>
<keyword evidence="3" id="KW-0805">Transcription regulation</keyword>
<evidence type="ECO:0000313" key="8">
    <source>
        <dbReference type="EMBL" id="PWA61558.1"/>
    </source>
</evidence>
<name>A0A2U1MJY8_ARTAN</name>
<dbReference type="SMART" id="SM00380">
    <property type="entry name" value="AP2"/>
    <property type="match status" value="1"/>
</dbReference>
<dbReference type="AlphaFoldDB" id="A0A2U1MJY8"/>
<evidence type="ECO:0000259" key="7">
    <source>
        <dbReference type="PROSITE" id="PS51032"/>
    </source>
</evidence>
<dbReference type="STRING" id="35608.A0A2U1MJY8"/>
<reference evidence="8 9" key="1">
    <citation type="journal article" date="2018" name="Mol. Plant">
        <title>The genome of Artemisia annua provides insight into the evolution of Asteraceae family and artemisinin biosynthesis.</title>
        <authorList>
            <person name="Shen Q."/>
            <person name="Zhang L."/>
            <person name="Liao Z."/>
            <person name="Wang S."/>
            <person name="Yan T."/>
            <person name="Shi P."/>
            <person name="Liu M."/>
            <person name="Fu X."/>
            <person name="Pan Q."/>
            <person name="Wang Y."/>
            <person name="Lv Z."/>
            <person name="Lu X."/>
            <person name="Zhang F."/>
            <person name="Jiang W."/>
            <person name="Ma Y."/>
            <person name="Chen M."/>
            <person name="Hao X."/>
            <person name="Li L."/>
            <person name="Tang Y."/>
            <person name="Lv G."/>
            <person name="Zhou Y."/>
            <person name="Sun X."/>
            <person name="Brodelius P.E."/>
            <person name="Rose J.K.C."/>
            <person name="Tang K."/>
        </authorList>
    </citation>
    <scope>NUCLEOTIDE SEQUENCE [LARGE SCALE GENOMIC DNA]</scope>
    <source>
        <strain evidence="9">cv. Huhao1</strain>
        <tissue evidence="8">Leaf</tissue>
    </source>
</reference>
<dbReference type="OrthoDB" id="682005at2759"/>
<comment type="caution">
    <text evidence="8">The sequence shown here is derived from an EMBL/GenBank/DDBJ whole genome shotgun (WGS) entry which is preliminary data.</text>
</comment>
<proteinExistence type="predicted"/>
<comment type="subcellular location">
    <subcellularLocation>
        <location evidence="1">Nucleus</location>
    </subcellularLocation>
</comment>
<dbReference type="InterPro" id="IPR016177">
    <property type="entry name" value="DNA-bd_dom_sf"/>
</dbReference>
<evidence type="ECO:0000313" key="9">
    <source>
        <dbReference type="Proteomes" id="UP000245207"/>
    </source>
</evidence>
<sequence length="240" mass="27181">MKTKTTPSVQQPVIKLTEHVVTTHKTKTTPFRDQNNKNQLVKITMTDPYATDSSDYDDVIRTGVKRHVSKINVTSQSPLESVLRKDEEIKKRVRRVRRCEGVTRKYRGVRKRPWGRYAAEIRDPTARKRVWLGTYDTPEEAASVYDNAAVVLQGHNAVTNFPVFTEAVEKQKPLASSNGNGGLLSPKSVLPFDDELTAFDELACADVELFGYDYIGGPINLPDFKEFGDFDIDEFLLDVR</sequence>
<dbReference type="PANTHER" id="PTHR31194">
    <property type="entry name" value="SHN SHINE , DNA BINDING / TRANSCRIPTION FACTOR"/>
    <property type="match status" value="1"/>
</dbReference>
<dbReference type="PANTHER" id="PTHR31194:SF166">
    <property type="entry name" value="PATHOGENESIS-RELATED GENES TRANSCRIPTIONAL ACTIVATOR PTI6"/>
    <property type="match status" value="1"/>
</dbReference>
<dbReference type="Proteomes" id="UP000245207">
    <property type="component" value="Unassembled WGS sequence"/>
</dbReference>
<keyword evidence="4" id="KW-0238">DNA-binding</keyword>
<evidence type="ECO:0000256" key="6">
    <source>
        <dbReference type="ARBA" id="ARBA00023242"/>
    </source>
</evidence>
<gene>
    <name evidence="8" type="ORF">CTI12_AA370250</name>
</gene>
<evidence type="ECO:0000256" key="1">
    <source>
        <dbReference type="ARBA" id="ARBA00004123"/>
    </source>
</evidence>
<evidence type="ECO:0000256" key="3">
    <source>
        <dbReference type="ARBA" id="ARBA00023015"/>
    </source>
</evidence>
<dbReference type="EMBL" id="PKPP01005076">
    <property type="protein sequence ID" value="PWA61558.1"/>
    <property type="molecule type" value="Genomic_DNA"/>
</dbReference>
<dbReference type="InterPro" id="IPR036955">
    <property type="entry name" value="AP2/ERF_dom_sf"/>
</dbReference>
<dbReference type="SUPFAM" id="SSF54171">
    <property type="entry name" value="DNA-binding domain"/>
    <property type="match status" value="1"/>
</dbReference>
<protein>
    <submittedName>
        <fullName evidence="8">AP2/ERF domain-containing protein</fullName>
    </submittedName>
</protein>
<evidence type="ECO:0000256" key="2">
    <source>
        <dbReference type="ARBA" id="ARBA00022821"/>
    </source>
</evidence>
<dbReference type="Pfam" id="PF00847">
    <property type="entry name" value="AP2"/>
    <property type="match status" value="1"/>
</dbReference>
<dbReference type="CDD" id="cd00018">
    <property type="entry name" value="AP2"/>
    <property type="match status" value="1"/>
</dbReference>
<dbReference type="Gene3D" id="3.30.730.10">
    <property type="entry name" value="AP2/ERF domain"/>
    <property type="match status" value="1"/>
</dbReference>
<dbReference type="PROSITE" id="PS51032">
    <property type="entry name" value="AP2_ERF"/>
    <property type="match status" value="1"/>
</dbReference>
<dbReference type="FunFam" id="3.30.730.10:FF:000001">
    <property type="entry name" value="Ethylene-responsive transcription factor 2"/>
    <property type="match status" value="1"/>
</dbReference>
<dbReference type="GO" id="GO:0005634">
    <property type="term" value="C:nucleus"/>
    <property type="evidence" value="ECO:0007669"/>
    <property type="project" value="UniProtKB-SubCell"/>
</dbReference>
<organism evidence="8 9">
    <name type="scientific">Artemisia annua</name>
    <name type="common">Sweet wormwood</name>
    <dbReference type="NCBI Taxonomy" id="35608"/>
    <lineage>
        <taxon>Eukaryota</taxon>
        <taxon>Viridiplantae</taxon>
        <taxon>Streptophyta</taxon>
        <taxon>Embryophyta</taxon>
        <taxon>Tracheophyta</taxon>
        <taxon>Spermatophyta</taxon>
        <taxon>Magnoliopsida</taxon>
        <taxon>eudicotyledons</taxon>
        <taxon>Gunneridae</taxon>
        <taxon>Pentapetalae</taxon>
        <taxon>asterids</taxon>
        <taxon>campanulids</taxon>
        <taxon>Asterales</taxon>
        <taxon>Asteraceae</taxon>
        <taxon>Asteroideae</taxon>
        <taxon>Anthemideae</taxon>
        <taxon>Artemisiinae</taxon>
        <taxon>Artemisia</taxon>
    </lineage>
</organism>
<keyword evidence="6" id="KW-0539">Nucleus</keyword>
<dbReference type="InterPro" id="IPR001471">
    <property type="entry name" value="AP2/ERF_dom"/>
</dbReference>
<dbReference type="PRINTS" id="PR00367">
    <property type="entry name" value="ETHRSPELEMNT"/>
</dbReference>
<accession>A0A2U1MJY8</accession>
<feature type="domain" description="AP2/ERF" evidence="7">
    <location>
        <begin position="105"/>
        <end position="162"/>
    </location>
</feature>
<keyword evidence="5" id="KW-0804">Transcription</keyword>
<dbReference type="InterPro" id="IPR050913">
    <property type="entry name" value="AP2/ERF_ERF"/>
</dbReference>
<keyword evidence="9" id="KW-1185">Reference proteome</keyword>
<dbReference type="GO" id="GO:0003700">
    <property type="term" value="F:DNA-binding transcription factor activity"/>
    <property type="evidence" value="ECO:0007669"/>
    <property type="project" value="InterPro"/>
</dbReference>